<dbReference type="GO" id="GO:0016740">
    <property type="term" value="F:transferase activity"/>
    <property type="evidence" value="ECO:0007669"/>
    <property type="project" value="UniProtKB-KW"/>
</dbReference>
<organism evidence="2">
    <name type="scientific">uncultured bacterium</name>
    <name type="common">gcode 4</name>
    <dbReference type="NCBI Taxonomy" id="1234023"/>
    <lineage>
        <taxon>Bacteria</taxon>
        <taxon>environmental samples</taxon>
    </lineage>
</organism>
<dbReference type="InterPro" id="IPR029044">
    <property type="entry name" value="Nucleotide-diphossugar_trans"/>
</dbReference>
<dbReference type="PANTHER" id="PTHR43630">
    <property type="entry name" value="POLY-BETA-1,6-N-ACETYL-D-GLUCOSAMINE SYNTHASE"/>
    <property type="match status" value="1"/>
</dbReference>
<dbReference type="EMBL" id="AMFJ01028860">
    <property type="protein sequence ID" value="EKD44456.1"/>
    <property type="molecule type" value="Genomic_DNA"/>
</dbReference>
<dbReference type="Gene3D" id="3.90.550.10">
    <property type="entry name" value="Spore Coat Polysaccharide Biosynthesis Protein SpsA, Chain A"/>
    <property type="match status" value="1"/>
</dbReference>
<protein>
    <submittedName>
        <fullName evidence="2">Family 2 glycosyl transferase</fullName>
    </submittedName>
</protein>
<feature type="domain" description="Glycosyltransferase 2-like" evidence="1">
    <location>
        <begin position="5"/>
        <end position="130"/>
    </location>
</feature>
<comment type="caution">
    <text evidence="2">The sequence shown here is derived from an EMBL/GenBank/DDBJ whole genome shotgun (WGS) entry which is preliminary data.</text>
</comment>
<accession>K1Z591</accession>
<gene>
    <name evidence="2" type="ORF">ACD_71C00129G0004</name>
</gene>
<name>K1Z591_9BACT</name>
<dbReference type="AlphaFoldDB" id="K1Z591"/>
<dbReference type="PANTHER" id="PTHR43630:SF2">
    <property type="entry name" value="GLYCOSYLTRANSFERASE"/>
    <property type="match status" value="1"/>
</dbReference>
<evidence type="ECO:0000313" key="2">
    <source>
        <dbReference type="EMBL" id="EKD44456.1"/>
    </source>
</evidence>
<evidence type="ECO:0000259" key="1">
    <source>
        <dbReference type="Pfam" id="PF00535"/>
    </source>
</evidence>
<proteinExistence type="predicted"/>
<keyword evidence="2" id="KW-0808">Transferase</keyword>
<dbReference type="Pfam" id="PF00535">
    <property type="entry name" value="Glycos_transf_2"/>
    <property type="match status" value="1"/>
</dbReference>
<reference evidence="2" key="1">
    <citation type="journal article" date="2012" name="Science">
        <title>Fermentation, hydrogen, and sulfur metabolism in multiple uncultivated bacterial phyla.</title>
        <authorList>
            <person name="Wrighton K.C."/>
            <person name="Thomas B.C."/>
            <person name="Sharon I."/>
            <person name="Miller C.S."/>
            <person name="Castelle C.J."/>
            <person name="VerBerkmoes N.C."/>
            <person name="Wilkins M.J."/>
            <person name="Hettich R.L."/>
            <person name="Lipton M.S."/>
            <person name="Williams K.H."/>
            <person name="Long P.E."/>
            <person name="Banfield J.F."/>
        </authorList>
    </citation>
    <scope>NUCLEOTIDE SEQUENCE [LARGE SCALE GENOMIC DNA]</scope>
</reference>
<sequence>MPKYSFAIPVKNWWNYIKSAINSILKQNYPDWDLHILYNNSSDNTLEIIKSYSDPRIKIYESDRDFTIVENWQRVLELDLWEYLTISWHDDIFYPDFLDEINSLIKKHPDASLYQTHYYLIDKDWGVMRKCREMPEKEDSLWFVVKRAHNQRDSYGTWYVMKSSDYKKVWWIPPFEGLFAADDALWVMLCSLWYKATSPNICFAYRKHVTSAAWKEMDLTKWILWLRQYLNFLIENKEKYNIDSRIIEIINYKYNLANSLYSSELWKNIESWKFLNEANKYSKNDFFLEKFKMVILLCIPLFLRIKIINYWKLNLR</sequence>
<dbReference type="SUPFAM" id="SSF53448">
    <property type="entry name" value="Nucleotide-diphospho-sugar transferases"/>
    <property type="match status" value="1"/>
</dbReference>
<dbReference type="InterPro" id="IPR001173">
    <property type="entry name" value="Glyco_trans_2-like"/>
</dbReference>